<dbReference type="Gramene" id="EFJ06659">
    <property type="protein sequence ID" value="EFJ06659"/>
    <property type="gene ID" value="SELMODRAFT_135052"/>
</dbReference>
<feature type="disulfide bond" evidence="17">
    <location>
        <begin position="64"/>
        <end position="69"/>
    </location>
</feature>
<feature type="binding site" description="axial binding residue" evidence="15">
    <location>
        <position position="189"/>
    </location>
    <ligand>
        <name>heme b</name>
        <dbReference type="ChEBI" id="CHEBI:60344"/>
    </ligand>
    <ligandPart>
        <name>Fe</name>
        <dbReference type="ChEBI" id="CHEBI:18248"/>
    </ligandPart>
</feature>
<gene>
    <name evidence="20" type="ORF">SELMODRAFT_135052</name>
</gene>
<feature type="binding site" evidence="15">
    <location>
        <position position="244"/>
    </location>
    <ligand>
        <name>Ca(2+)</name>
        <dbReference type="ChEBI" id="CHEBI:29108"/>
        <label>2</label>
    </ligand>
</feature>
<dbReference type="Gene3D" id="1.10.520.10">
    <property type="match status" value="1"/>
</dbReference>
<dbReference type="GO" id="GO:0020037">
    <property type="term" value="F:heme binding"/>
    <property type="evidence" value="ECO:0007669"/>
    <property type="project" value="UniProtKB-UniRule"/>
</dbReference>
<dbReference type="GO" id="GO:0006979">
    <property type="term" value="P:response to oxidative stress"/>
    <property type="evidence" value="ECO:0007669"/>
    <property type="project" value="UniProtKB-UniRule"/>
</dbReference>
<feature type="binding site" evidence="15">
    <location>
        <position position="241"/>
    </location>
    <ligand>
        <name>Ca(2+)</name>
        <dbReference type="ChEBI" id="CHEBI:29108"/>
        <label>2</label>
    </ligand>
</feature>
<feature type="active site" description="Proton acceptor" evidence="13">
    <location>
        <position position="62"/>
    </location>
</feature>
<comment type="similarity">
    <text evidence="18">Belongs to the peroxidase family. Classical plant (class III) peroxidase subfamily.</text>
</comment>
<sequence>MAAFFHLHLLLSALSLVTAQQLSANFYDKSCPGLPSLATSVVSSAVAKEPRMAASLLRLHFHDCFVNGCDASLLLDDTSSITSEKNALPNRRSVRGFEVIDDIKSKVEQQCKGVVSCADIVSLAAREAVVLSGGPTWTVVYGRRDSTSASMDTANQDLPSFFDNATRLVARFKAKGLSARDMVALSGGHTIGHAQCVFFRDRLYNFSGSGSSDPILQQHYVTELKQQCPSATHDRSISAFDPTTPAGFDNIYFKLLQVNKGLFRSDQVLYSTPGDTQDAVNAYSSSKAAFFKDFADAMVKMGNLSPLTGSKGQIRANCRLVNS</sequence>
<dbReference type="PRINTS" id="PR00458">
    <property type="entry name" value="PEROXIDASE"/>
</dbReference>
<feature type="binding site" evidence="14">
    <location>
        <position position="159"/>
    </location>
    <ligand>
        <name>substrate</name>
    </ligand>
</feature>
<dbReference type="eggNOG" id="ENOG502QVXS">
    <property type="taxonomic scope" value="Eukaryota"/>
</dbReference>
<keyword evidence="4 18" id="KW-0575">Peroxidase</keyword>
<comment type="cofactor">
    <cofactor evidence="15 18">
        <name>Ca(2+)</name>
        <dbReference type="ChEBI" id="CHEBI:29108"/>
    </cofactor>
    <text evidence="15 18">Binds 2 calcium ions per subunit.</text>
</comment>
<dbReference type="GO" id="GO:0004601">
    <property type="term" value="F:peroxidase activity"/>
    <property type="evidence" value="ECO:0000318"/>
    <property type="project" value="GO_Central"/>
</dbReference>
<evidence type="ECO:0000256" key="13">
    <source>
        <dbReference type="PIRSR" id="PIRSR600823-1"/>
    </source>
</evidence>
<feature type="binding site" evidence="15">
    <location>
        <position position="70"/>
    </location>
    <ligand>
        <name>Ca(2+)</name>
        <dbReference type="ChEBI" id="CHEBI:29108"/>
        <label>1</label>
    </ligand>
</feature>
<dbReference type="SUPFAM" id="SSF48113">
    <property type="entry name" value="Heme-dependent peroxidases"/>
    <property type="match status" value="1"/>
</dbReference>
<evidence type="ECO:0000256" key="15">
    <source>
        <dbReference type="PIRSR" id="PIRSR600823-3"/>
    </source>
</evidence>
<keyword evidence="11" id="KW-0325">Glycoprotein</keyword>
<evidence type="ECO:0000256" key="8">
    <source>
        <dbReference type="ARBA" id="ARBA00023002"/>
    </source>
</evidence>
<dbReference type="GO" id="GO:0005576">
    <property type="term" value="C:extracellular region"/>
    <property type="evidence" value="ECO:0007669"/>
    <property type="project" value="UniProtKB-SubCell"/>
</dbReference>
<evidence type="ECO:0000256" key="11">
    <source>
        <dbReference type="ARBA" id="ARBA00023180"/>
    </source>
</evidence>
<keyword evidence="18" id="KW-0732">Signal</keyword>
<dbReference type="CDD" id="cd00693">
    <property type="entry name" value="secretory_peroxidase"/>
    <property type="match status" value="1"/>
</dbReference>
<dbReference type="InterPro" id="IPR010255">
    <property type="entry name" value="Haem_peroxidase_sf"/>
</dbReference>
<feature type="binding site" evidence="15">
    <location>
        <position position="84"/>
    </location>
    <ligand>
        <name>Ca(2+)</name>
        <dbReference type="ChEBI" id="CHEBI:29108"/>
        <label>1</label>
    </ligand>
</feature>
<evidence type="ECO:0000313" key="21">
    <source>
        <dbReference type="Proteomes" id="UP000001514"/>
    </source>
</evidence>
<dbReference type="InterPro" id="IPR000823">
    <property type="entry name" value="Peroxidase_pln"/>
</dbReference>
<evidence type="ECO:0000256" key="5">
    <source>
        <dbReference type="ARBA" id="ARBA00022617"/>
    </source>
</evidence>
<dbReference type="PANTHER" id="PTHR31388:SF5">
    <property type="entry name" value="PEROXIDASE"/>
    <property type="match status" value="1"/>
</dbReference>
<evidence type="ECO:0000256" key="2">
    <source>
        <dbReference type="ARBA" id="ARBA00006873"/>
    </source>
</evidence>
<feature type="disulfide bond" evidence="17">
    <location>
        <begin position="196"/>
        <end position="228"/>
    </location>
</feature>
<protein>
    <recommendedName>
        <fullName evidence="3 18">Peroxidase</fullName>
        <ecNumber evidence="3 18">1.11.1.7</ecNumber>
    </recommendedName>
</protein>
<dbReference type="GO" id="GO:0046872">
    <property type="term" value="F:metal ion binding"/>
    <property type="evidence" value="ECO:0007669"/>
    <property type="project" value="UniProtKB-UniRule"/>
</dbReference>
<dbReference type="PROSITE" id="PS50873">
    <property type="entry name" value="PEROXIDASE_4"/>
    <property type="match status" value="1"/>
</dbReference>
<dbReference type="KEGG" id="smo:SELMODRAFT_135052"/>
<evidence type="ECO:0000259" key="19">
    <source>
        <dbReference type="PROSITE" id="PS50873"/>
    </source>
</evidence>
<dbReference type="PROSITE" id="PS00436">
    <property type="entry name" value="PEROXIDASE_2"/>
    <property type="match status" value="1"/>
</dbReference>
<dbReference type="EC" id="1.11.1.7" evidence="3 18"/>
<comment type="catalytic activity">
    <reaction evidence="1 18">
        <text>2 a phenolic donor + H2O2 = 2 a phenolic radical donor + 2 H2O</text>
        <dbReference type="Rhea" id="RHEA:56136"/>
        <dbReference type="ChEBI" id="CHEBI:15377"/>
        <dbReference type="ChEBI" id="CHEBI:16240"/>
        <dbReference type="ChEBI" id="CHEBI:139520"/>
        <dbReference type="ChEBI" id="CHEBI:139521"/>
        <dbReference type="EC" id="1.11.1.7"/>
    </reaction>
</comment>
<reference evidence="20 21" key="1">
    <citation type="journal article" date="2011" name="Science">
        <title>The Selaginella genome identifies genetic changes associated with the evolution of vascular plants.</title>
        <authorList>
            <person name="Banks J.A."/>
            <person name="Nishiyama T."/>
            <person name="Hasebe M."/>
            <person name="Bowman J.L."/>
            <person name="Gribskov M."/>
            <person name="dePamphilis C."/>
            <person name="Albert V.A."/>
            <person name="Aono N."/>
            <person name="Aoyama T."/>
            <person name="Ambrose B.A."/>
            <person name="Ashton N.W."/>
            <person name="Axtell M.J."/>
            <person name="Barker E."/>
            <person name="Barker M.S."/>
            <person name="Bennetzen J.L."/>
            <person name="Bonawitz N.D."/>
            <person name="Chapple C."/>
            <person name="Cheng C."/>
            <person name="Correa L.G."/>
            <person name="Dacre M."/>
            <person name="DeBarry J."/>
            <person name="Dreyer I."/>
            <person name="Elias M."/>
            <person name="Engstrom E.M."/>
            <person name="Estelle M."/>
            <person name="Feng L."/>
            <person name="Finet C."/>
            <person name="Floyd S.K."/>
            <person name="Frommer W.B."/>
            <person name="Fujita T."/>
            <person name="Gramzow L."/>
            <person name="Gutensohn M."/>
            <person name="Harholt J."/>
            <person name="Hattori M."/>
            <person name="Heyl A."/>
            <person name="Hirai T."/>
            <person name="Hiwatashi Y."/>
            <person name="Ishikawa M."/>
            <person name="Iwata M."/>
            <person name="Karol K.G."/>
            <person name="Koehler B."/>
            <person name="Kolukisaoglu U."/>
            <person name="Kubo M."/>
            <person name="Kurata T."/>
            <person name="Lalonde S."/>
            <person name="Li K."/>
            <person name="Li Y."/>
            <person name="Litt A."/>
            <person name="Lyons E."/>
            <person name="Manning G."/>
            <person name="Maruyama T."/>
            <person name="Michael T.P."/>
            <person name="Mikami K."/>
            <person name="Miyazaki S."/>
            <person name="Morinaga S."/>
            <person name="Murata T."/>
            <person name="Mueller-Roeber B."/>
            <person name="Nelson D.R."/>
            <person name="Obara M."/>
            <person name="Oguri Y."/>
            <person name="Olmstead R.G."/>
            <person name="Onodera N."/>
            <person name="Petersen B.L."/>
            <person name="Pils B."/>
            <person name="Prigge M."/>
            <person name="Rensing S.A."/>
            <person name="Riano-Pachon D.M."/>
            <person name="Roberts A.W."/>
            <person name="Sato Y."/>
            <person name="Scheller H.V."/>
            <person name="Schulz B."/>
            <person name="Schulz C."/>
            <person name="Shakirov E.V."/>
            <person name="Shibagaki N."/>
            <person name="Shinohara N."/>
            <person name="Shippen D.E."/>
            <person name="Soerensen I."/>
            <person name="Sotooka R."/>
            <person name="Sugimoto N."/>
            <person name="Sugita M."/>
            <person name="Sumikawa N."/>
            <person name="Tanurdzic M."/>
            <person name="Theissen G."/>
            <person name="Ulvskov P."/>
            <person name="Wakazuki S."/>
            <person name="Weng J.K."/>
            <person name="Willats W.W."/>
            <person name="Wipf D."/>
            <person name="Wolf P.G."/>
            <person name="Yang L."/>
            <person name="Zimmer A.D."/>
            <person name="Zhu Q."/>
            <person name="Mitros T."/>
            <person name="Hellsten U."/>
            <person name="Loque D."/>
            <person name="Otillar R."/>
            <person name="Salamov A."/>
            <person name="Schmutz J."/>
            <person name="Shapiro H."/>
            <person name="Lindquist E."/>
            <person name="Lucas S."/>
            <person name="Rokhsar D."/>
            <person name="Grigoriev I.V."/>
        </authorList>
    </citation>
    <scope>NUCLEOTIDE SEQUENCE [LARGE SCALE GENOMIC DNA]</scope>
</reference>
<dbReference type="FunFam" id="1.10.520.10:FF:000001">
    <property type="entry name" value="Peroxidase"/>
    <property type="match status" value="1"/>
</dbReference>
<evidence type="ECO:0000256" key="16">
    <source>
        <dbReference type="PIRSR" id="PIRSR600823-4"/>
    </source>
</evidence>
<dbReference type="STRING" id="88036.D8T9J6"/>
<keyword evidence="6 15" id="KW-0479">Metal-binding</keyword>
<feature type="chain" id="PRO_5005127390" description="Peroxidase" evidence="18">
    <location>
        <begin position="20"/>
        <end position="323"/>
    </location>
</feature>
<dbReference type="InterPro" id="IPR002016">
    <property type="entry name" value="Haem_peroxidase"/>
</dbReference>
<dbReference type="PRINTS" id="PR00461">
    <property type="entry name" value="PLPEROXIDASE"/>
</dbReference>
<evidence type="ECO:0000313" key="20">
    <source>
        <dbReference type="EMBL" id="EFJ06659.1"/>
    </source>
</evidence>
<organism evidence="21">
    <name type="scientific">Selaginella moellendorffii</name>
    <name type="common">Spikemoss</name>
    <dbReference type="NCBI Taxonomy" id="88036"/>
    <lineage>
        <taxon>Eukaryota</taxon>
        <taxon>Viridiplantae</taxon>
        <taxon>Streptophyta</taxon>
        <taxon>Embryophyta</taxon>
        <taxon>Tracheophyta</taxon>
        <taxon>Lycopodiopsida</taxon>
        <taxon>Selaginellales</taxon>
        <taxon>Selaginellaceae</taxon>
        <taxon>Selaginella</taxon>
    </lineage>
</organism>
<dbReference type="AlphaFoldDB" id="D8T9J6"/>
<dbReference type="InterPro" id="IPR019793">
    <property type="entry name" value="Peroxidases_heam-ligand_BS"/>
</dbReference>
<dbReference type="InterPro" id="IPR019794">
    <property type="entry name" value="Peroxidases_AS"/>
</dbReference>
<dbReference type="EMBL" id="GL377696">
    <property type="protein sequence ID" value="EFJ06659.1"/>
    <property type="molecule type" value="Genomic_DNA"/>
</dbReference>
<comment type="cofactor">
    <cofactor evidence="15 18">
        <name>heme b</name>
        <dbReference type="ChEBI" id="CHEBI:60344"/>
    </cofactor>
    <text evidence="15 18">Binds 1 heme b (iron(II)-protoporphyrin IX) group per subunit.</text>
</comment>
<feature type="site" description="Transition state stabilizer" evidence="16">
    <location>
        <position position="58"/>
    </location>
</feature>
<dbReference type="GO" id="GO:0140825">
    <property type="term" value="F:lactoperoxidase activity"/>
    <property type="evidence" value="ECO:0007669"/>
    <property type="project" value="UniProtKB-EC"/>
</dbReference>
<dbReference type="HOGENOM" id="CLU_010543_0_1_1"/>
<keyword evidence="9 15" id="KW-0408">Iron</keyword>
<dbReference type="OrthoDB" id="2113341at2759"/>
<dbReference type="PROSITE" id="PS00435">
    <property type="entry name" value="PEROXIDASE_1"/>
    <property type="match status" value="1"/>
</dbReference>
<feature type="disulfide bond" evidence="17">
    <location>
        <begin position="31"/>
        <end position="111"/>
    </location>
</feature>
<dbReference type="GO" id="GO:0009505">
    <property type="term" value="C:plant-type cell wall"/>
    <property type="evidence" value="ECO:0000318"/>
    <property type="project" value="GO_Central"/>
</dbReference>
<feature type="signal peptide" evidence="18">
    <location>
        <begin position="1"/>
        <end position="19"/>
    </location>
</feature>
<feature type="binding site" evidence="15">
    <location>
        <position position="72"/>
    </location>
    <ligand>
        <name>Ca(2+)</name>
        <dbReference type="ChEBI" id="CHEBI:29108"/>
        <label>1</label>
    </ligand>
</feature>
<keyword evidence="8 18" id="KW-0560">Oxidoreductase</keyword>
<evidence type="ECO:0000256" key="14">
    <source>
        <dbReference type="PIRSR" id="PIRSR600823-2"/>
    </source>
</evidence>
<comment type="function">
    <text evidence="18">Removal of H(2)O(2), oxidation of toxic reductants, biosynthesis and degradation of lignin, suberization, auxin catabolism, response to environmental stresses such as wounding, pathogen attack and oxidative stress.</text>
</comment>
<evidence type="ECO:0000256" key="9">
    <source>
        <dbReference type="ARBA" id="ARBA00023004"/>
    </source>
</evidence>
<name>D8T9J6_SELML</name>
<evidence type="ECO:0000256" key="1">
    <source>
        <dbReference type="ARBA" id="ARBA00000189"/>
    </source>
</evidence>
<dbReference type="Proteomes" id="UP000001514">
    <property type="component" value="Unassembled WGS sequence"/>
</dbReference>
<comment type="subcellular location">
    <subcellularLocation>
        <location evidence="18">Secreted</location>
    </subcellularLocation>
</comment>
<keyword evidence="10 17" id="KW-1015">Disulfide bond</keyword>
<dbReference type="FunFam" id="1.10.420.10:FF:000001">
    <property type="entry name" value="Peroxidase"/>
    <property type="match status" value="1"/>
</dbReference>
<dbReference type="Pfam" id="PF00141">
    <property type="entry name" value="peroxidase"/>
    <property type="match status" value="1"/>
</dbReference>
<keyword evidence="18" id="KW-0964">Secreted</keyword>
<dbReference type="InParanoid" id="D8T9J6"/>
<feature type="binding site" evidence="15">
    <location>
        <position position="63"/>
    </location>
    <ligand>
        <name>Ca(2+)</name>
        <dbReference type="ChEBI" id="CHEBI:29108"/>
        <label>1</label>
    </ligand>
</feature>
<dbReference type="Gene3D" id="1.10.420.10">
    <property type="entry name" value="Peroxidase, domain 2"/>
    <property type="match status" value="1"/>
</dbReference>
<dbReference type="PANTHER" id="PTHR31388">
    <property type="entry name" value="PEROXIDASE 72-RELATED"/>
    <property type="match status" value="1"/>
</dbReference>
<evidence type="ECO:0000256" key="17">
    <source>
        <dbReference type="PIRSR" id="PIRSR600823-5"/>
    </source>
</evidence>
<keyword evidence="12 18" id="KW-0376">Hydrogen peroxide</keyword>
<keyword evidence="5 18" id="KW-0349">Heme</keyword>
<evidence type="ECO:0000256" key="7">
    <source>
        <dbReference type="ARBA" id="ARBA00022837"/>
    </source>
</evidence>
<dbReference type="InterPro" id="IPR033905">
    <property type="entry name" value="Secretory_peroxidase"/>
</dbReference>
<proteinExistence type="inferred from homology"/>
<comment type="similarity">
    <text evidence="2">Belongs to the peroxidase family. Ascorbate peroxidase subfamily.</text>
</comment>
<evidence type="ECO:0000256" key="10">
    <source>
        <dbReference type="ARBA" id="ARBA00023157"/>
    </source>
</evidence>
<evidence type="ECO:0000256" key="12">
    <source>
        <dbReference type="ARBA" id="ARBA00023324"/>
    </source>
</evidence>
<evidence type="ECO:0000256" key="18">
    <source>
        <dbReference type="RuleBase" id="RU362060"/>
    </source>
</evidence>
<feature type="binding site" evidence="15">
    <location>
        <position position="68"/>
    </location>
    <ligand>
        <name>Ca(2+)</name>
        <dbReference type="ChEBI" id="CHEBI:29108"/>
        <label>1</label>
    </ligand>
</feature>
<keyword evidence="7 15" id="KW-0106">Calcium</keyword>
<evidence type="ECO:0000256" key="3">
    <source>
        <dbReference type="ARBA" id="ARBA00012313"/>
    </source>
</evidence>
<evidence type="ECO:0000256" key="6">
    <source>
        <dbReference type="ARBA" id="ARBA00022723"/>
    </source>
</evidence>
<evidence type="ECO:0000256" key="4">
    <source>
        <dbReference type="ARBA" id="ARBA00022559"/>
    </source>
</evidence>
<keyword evidence="21" id="KW-1185">Reference proteome</keyword>
<dbReference type="GO" id="GO:0042744">
    <property type="term" value="P:hydrogen peroxide catabolic process"/>
    <property type="evidence" value="ECO:0007669"/>
    <property type="project" value="UniProtKB-KW"/>
</dbReference>
<feature type="binding site" evidence="15">
    <location>
        <position position="249"/>
    </location>
    <ligand>
        <name>Ca(2+)</name>
        <dbReference type="ChEBI" id="CHEBI:29108"/>
        <label>2</label>
    </ligand>
</feature>
<feature type="binding site" evidence="15">
    <location>
        <position position="190"/>
    </location>
    <ligand>
        <name>Ca(2+)</name>
        <dbReference type="ChEBI" id="CHEBI:29108"/>
        <label>2</label>
    </ligand>
</feature>
<feature type="disulfide bond" evidence="17">
    <location>
        <begin position="117"/>
        <end position="318"/>
    </location>
</feature>
<feature type="domain" description="Plant heme peroxidase family profile" evidence="19">
    <location>
        <begin position="21"/>
        <end position="322"/>
    </location>
</feature>
<accession>D8T9J6</accession>
<feature type="binding site" evidence="15">
    <location>
        <position position="66"/>
    </location>
    <ligand>
        <name>Ca(2+)</name>
        <dbReference type="ChEBI" id="CHEBI:29108"/>
        <label>1</label>
    </ligand>
</feature>